<keyword evidence="10" id="KW-0812">Transmembrane</keyword>
<dbReference type="InterPro" id="IPR003594">
    <property type="entry name" value="HATPase_dom"/>
</dbReference>
<dbReference type="SMART" id="SM00387">
    <property type="entry name" value="HATPase_c"/>
    <property type="match status" value="1"/>
</dbReference>
<evidence type="ECO:0000256" key="10">
    <source>
        <dbReference type="SAM" id="Phobius"/>
    </source>
</evidence>
<keyword evidence="8 13" id="KW-0418">Kinase</keyword>
<dbReference type="Gene3D" id="3.30.565.10">
    <property type="entry name" value="Histidine kinase-like ATPase, C-terminal domain"/>
    <property type="match status" value="1"/>
</dbReference>
<comment type="subcellular location">
    <subcellularLocation>
        <location evidence="2">Cell membrane</location>
        <topology evidence="2">Multi-pass membrane protein</topology>
    </subcellularLocation>
</comment>
<dbReference type="Pfam" id="PF00512">
    <property type="entry name" value="HisKA"/>
    <property type="match status" value="1"/>
</dbReference>
<evidence type="ECO:0000313" key="13">
    <source>
        <dbReference type="EMBL" id="MFC5386791.1"/>
    </source>
</evidence>
<dbReference type="EMBL" id="JBHSLL010000044">
    <property type="protein sequence ID" value="MFC5386791.1"/>
    <property type="molecule type" value="Genomic_DNA"/>
</dbReference>
<accession>A0ABW0H0W2</accession>
<evidence type="ECO:0000259" key="11">
    <source>
        <dbReference type="PROSITE" id="PS50109"/>
    </source>
</evidence>
<evidence type="ECO:0000256" key="1">
    <source>
        <dbReference type="ARBA" id="ARBA00000085"/>
    </source>
</evidence>
<dbReference type="SMART" id="SM00304">
    <property type="entry name" value="HAMP"/>
    <property type="match status" value="1"/>
</dbReference>
<feature type="domain" description="HAMP" evidence="12">
    <location>
        <begin position="165"/>
        <end position="217"/>
    </location>
</feature>
<keyword evidence="14" id="KW-1185">Reference proteome</keyword>
<dbReference type="RefSeq" id="WP_378230119.1">
    <property type="nucleotide sequence ID" value="NZ_JBHSLL010000044.1"/>
</dbReference>
<dbReference type="SMART" id="SM00388">
    <property type="entry name" value="HisKA"/>
    <property type="match status" value="1"/>
</dbReference>
<dbReference type="GO" id="GO:0016301">
    <property type="term" value="F:kinase activity"/>
    <property type="evidence" value="ECO:0007669"/>
    <property type="project" value="UniProtKB-KW"/>
</dbReference>
<evidence type="ECO:0000256" key="6">
    <source>
        <dbReference type="ARBA" id="ARBA00022679"/>
    </source>
</evidence>
<dbReference type="InterPro" id="IPR003661">
    <property type="entry name" value="HisK_dim/P_dom"/>
</dbReference>
<dbReference type="Proteomes" id="UP001596016">
    <property type="component" value="Unassembled WGS sequence"/>
</dbReference>
<dbReference type="PROSITE" id="PS50109">
    <property type="entry name" value="HIS_KIN"/>
    <property type="match status" value="1"/>
</dbReference>
<feature type="domain" description="Histidine kinase" evidence="11">
    <location>
        <begin position="225"/>
        <end position="424"/>
    </location>
</feature>
<dbReference type="InterPro" id="IPR036890">
    <property type="entry name" value="HATPase_C_sf"/>
</dbReference>
<gene>
    <name evidence="13" type="ORF">ACFPLB_12550</name>
</gene>
<evidence type="ECO:0000256" key="4">
    <source>
        <dbReference type="ARBA" id="ARBA00022475"/>
    </source>
</evidence>
<evidence type="ECO:0000256" key="9">
    <source>
        <dbReference type="ARBA" id="ARBA00022840"/>
    </source>
</evidence>
<dbReference type="PRINTS" id="PR00344">
    <property type="entry name" value="BCTRLSENSOR"/>
</dbReference>
<name>A0ABW0H0W2_9HYPH</name>
<dbReference type="PANTHER" id="PTHR44936:SF10">
    <property type="entry name" value="SENSOR PROTEIN RSTB"/>
    <property type="match status" value="1"/>
</dbReference>
<feature type="transmembrane region" description="Helical" evidence="10">
    <location>
        <begin position="9"/>
        <end position="30"/>
    </location>
</feature>
<comment type="catalytic activity">
    <reaction evidence="1">
        <text>ATP + protein L-histidine = ADP + protein N-phospho-L-histidine.</text>
        <dbReference type="EC" id="2.7.13.3"/>
    </reaction>
</comment>
<dbReference type="CDD" id="cd06225">
    <property type="entry name" value="HAMP"/>
    <property type="match status" value="1"/>
</dbReference>
<evidence type="ECO:0000256" key="7">
    <source>
        <dbReference type="ARBA" id="ARBA00022741"/>
    </source>
</evidence>
<protein>
    <recommendedName>
        <fullName evidence="3">histidine kinase</fullName>
        <ecNumber evidence="3">2.7.13.3</ecNumber>
    </recommendedName>
</protein>
<evidence type="ECO:0000256" key="8">
    <source>
        <dbReference type="ARBA" id="ARBA00022777"/>
    </source>
</evidence>
<dbReference type="EC" id="2.7.13.3" evidence="3"/>
<keyword evidence="10" id="KW-1133">Transmembrane helix</keyword>
<dbReference type="Pfam" id="PF02518">
    <property type="entry name" value="HATPase_c"/>
    <property type="match status" value="1"/>
</dbReference>
<keyword evidence="7" id="KW-0547">Nucleotide-binding</keyword>
<evidence type="ECO:0000256" key="3">
    <source>
        <dbReference type="ARBA" id="ARBA00012438"/>
    </source>
</evidence>
<keyword evidence="9" id="KW-0067">ATP-binding</keyword>
<dbReference type="InterPro" id="IPR005467">
    <property type="entry name" value="His_kinase_dom"/>
</dbReference>
<dbReference type="SUPFAM" id="SSF55874">
    <property type="entry name" value="ATPase domain of HSP90 chaperone/DNA topoisomerase II/histidine kinase"/>
    <property type="match status" value="1"/>
</dbReference>
<evidence type="ECO:0000259" key="12">
    <source>
        <dbReference type="PROSITE" id="PS50885"/>
    </source>
</evidence>
<keyword evidence="6" id="KW-0808">Transferase</keyword>
<proteinExistence type="predicted"/>
<keyword evidence="5" id="KW-0597">Phosphoprotein</keyword>
<evidence type="ECO:0000256" key="5">
    <source>
        <dbReference type="ARBA" id="ARBA00022553"/>
    </source>
</evidence>
<organism evidence="13 14">
    <name type="scientific">Aquamicrobium segne</name>
    <dbReference type="NCBI Taxonomy" id="469547"/>
    <lineage>
        <taxon>Bacteria</taxon>
        <taxon>Pseudomonadati</taxon>
        <taxon>Pseudomonadota</taxon>
        <taxon>Alphaproteobacteria</taxon>
        <taxon>Hyphomicrobiales</taxon>
        <taxon>Phyllobacteriaceae</taxon>
        <taxon>Aquamicrobium</taxon>
    </lineage>
</organism>
<feature type="transmembrane region" description="Helical" evidence="10">
    <location>
        <begin position="146"/>
        <end position="164"/>
    </location>
</feature>
<evidence type="ECO:0000256" key="2">
    <source>
        <dbReference type="ARBA" id="ARBA00004651"/>
    </source>
</evidence>
<sequence length="429" mass="46481">MRSSLFLKIYLTLLASLVVVALAAATLVWLSRGEDDRGWMARRDAFIAAMLPAEADIEETQIVLTRLGAALEADITVFAPDGEPVASVGNPVTFPASGEMENIRNREDRRILSARLADGSARLADGRVVVARFNDGSFGPPHARPLLGLVLIAAAIGAVAWPVVRHLTGRLERLRRGVETWGDGDLALRVPVEGKDEVAAVAASFNHAAGRIEELVAAHRSLLANASHELRSPLARLRMASELHEAAPSQERSREIARNLTELDELVEEILLASRLDHGEALNIDAEDIDLLALATEEGARCGVEVSGNPAVVRGDARLLARLIRNLMQNALRHGAPPVHAEIRSDGDYVEFFVRDHGPGIAEIERERVFEPFYRPFGRGEHAGGWGLGLALVRQIASHHGASVRQETPPGGGARFVVTFPRSTIPHHL</sequence>
<dbReference type="PANTHER" id="PTHR44936">
    <property type="entry name" value="SENSOR PROTEIN CREC"/>
    <property type="match status" value="1"/>
</dbReference>
<dbReference type="InterPro" id="IPR036097">
    <property type="entry name" value="HisK_dim/P_sf"/>
</dbReference>
<dbReference type="Pfam" id="PF00672">
    <property type="entry name" value="HAMP"/>
    <property type="match status" value="1"/>
</dbReference>
<dbReference type="CDD" id="cd00075">
    <property type="entry name" value="HATPase"/>
    <property type="match status" value="1"/>
</dbReference>
<dbReference type="InterPro" id="IPR050980">
    <property type="entry name" value="2C_sensor_his_kinase"/>
</dbReference>
<reference evidence="14" key="1">
    <citation type="journal article" date="2019" name="Int. J. Syst. Evol. Microbiol.">
        <title>The Global Catalogue of Microorganisms (GCM) 10K type strain sequencing project: providing services to taxonomists for standard genome sequencing and annotation.</title>
        <authorList>
            <consortium name="The Broad Institute Genomics Platform"/>
            <consortium name="The Broad Institute Genome Sequencing Center for Infectious Disease"/>
            <person name="Wu L."/>
            <person name="Ma J."/>
        </authorList>
    </citation>
    <scope>NUCLEOTIDE SEQUENCE [LARGE SCALE GENOMIC DNA]</scope>
    <source>
        <strain evidence="14">CGMCC 4.1415</strain>
    </source>
</reference>
<dbReference type="InterPro" id="IPR004358">
    <property type="entry name" value="Sig_transdc_His_kin-like_C"/>
</dbReference>
<dbReference type="CDD" id="cd00082">
    <property type="entry name" value="HisKA"/>
    <property type="match status" value="1"/>
</dbReference>
<dbReference type="PROSITE" id="PS50885">
    <property type="entry name" value="HAMP"/>
    <property type="match status" value="1"/>
</dbReference>
<keyword evidence="4" id="KW-1003">Cell membrane</keyword>
<dbReference type="InterPro" id="IPR003660">
    <property type="entry name" value="HAMP_dom"/>
</dbReference>
<keyword evidence="10" id="KW-0472">Membrane</keyword>
<comment type="caution">
    <text evidence="13">The sequence shown here is derived from an EMBL/GenBank/DDBJ whole genome shotgun (WGS) entry which is preliminary data.</text>
</comment>
<dbReference type="SUPFAM" id="SSF47384">
    <property type="entry name" value="Homodimeric domain of signal transducing histidine kinase"/>
    <property type="match status" value="1"/>
</dbReference>
<dbReference type="SUPFAM" id="SSF158472">
    <property type="entry name" value="HAMP domain-like"/>
    <property type="match status" value="1"/>
</dbReference>
<dbReference type="Gene3D" id="1.10.287.130">
    <property type="match status" value="1"/>
</dbReference>
<evidence type="ECO:0000313" key="14">
    <source>
        <dbReference type="Proteomes" id="UP001596016"/>
    </source>
</evidence>